<feature type="domain" description="Mandelate racemase/muconate lactonizing enzyme C-terminal" evidence="5">
    <location>
        <begin position="144"/>
        <end position="238"/>
    </location>
</feature>
<evidence type="ECO:0000256" key="1">
    <source>
        <dbReference type="ARBA" id="ARBA00001946"/>
    </source>
</evidence>
<dbReference type="EMBL" id="JASWJB010000052">
    <property type="protein sequence ID" value="KAK2603977.1"/>
    <property type="molecule type" value="Genomic_DNA"/>
</dbReference>
<dbReference type="SMART" id="SM00922">
    <property type="entry name" value="MR_MLE"/>
    <property type="match status" value="1"/>
</dbReference>
<sequence length="369" mass="39638">MRITEITVFSYDAMYIYGTYQMSGGRTALGHPSIVVRLRTDEGLEGWSESAPLGSDYLPSSFTGELAALKELGGLVLGSDPRAPAVLSAAMDRAMMGGNAAKAVIDFACWDVFGKSVGLPTYALLGGGLSENLRAFTIVGFGDPETGVKKALAEFEKGVTAMQLKVGDDPVNDARRIRAIREALPETAELWADANCGWNLEQAMIYAKVLGEGVCVPLEQPCRALSDCAEVGRRTGIPIILDECIVTVVDLIAAHAAGVTGVNIKPSRVGGFTKARVLHDTAVALDMMVNVDDTWGCALLMAQNVQLAASTRRDRLRAVDAYSEWTVPLIADCPRMQQDGRYKPTTIPGNGYKCIKLEILGEPIFQMTE</sequence>
<keyword evidence="4" id="KW-0413">Isomerase</keyword>
<comment type="similarity">
    <text evidence="2">Belongs to the mandelate racemase/muconate lactonizing enzyme family.</text>
</comment>
<dbReference type="InterPro" id="IPR018110">
    <property type="entry name" value="Mandel_Rmase/mucon_lact_enz_CS"/>
</dbReference>
<dbReference type="AlphaFoldDB" id="A0AAJ0CVD6"/>
<keyword evidence="3" id="KW-0479">Metal-binding</keyword>
<dbReference type="GO" id="GO:0046872">
    <property type="term" value="F:metal ion binding"/>
    <property type="evidence" value="ECO:0007669"/>
    <property type="project" value="UniProtKB-KW"/>
</dbReference>
<dbReference type="InterPro" id="IPR029017">
    <property type="entry name" value="Enolase-like_N"/>
</dbReference>
<name>A0AAJ0CVD6_9HYPO</name>
<organism evidence="6 7">
    <name type="scientific">Conoideocrella luteorostrata</name>
    <dbReference type="NCBI Taxonomy" id="1105319"/>
    <lineage>
        <taxon>Eukaryota</taxon>
        <taxon>Fungi</taxon>
        <taxon>Dikarya</taxon>
        <taxon>Ascomycota</taxon>
        <taxon>Pezizomycotina</taxon>
        <taxon>Sordariomycetes</taxon>
        <taxon>Hypocreomycetidae</taxon>
        <taxon>Hypocreales</taxon>
        <taxon>Clavicipitaceae</taxon>
        <taxon>Conoideocrella</taxon>
    </lineage>
</organism>
<dbReference type="SUPFAM" id="SSF51604">
    <property type="entry name" value="Enolase C-terminal domain-like"/>
    <property type="match status" value="1"/>
</dbReference>
<dbReference type="Pfam" id="PF13378">
    <property type="entry name" value="MR_MLE_C"/>
    <property type="match status" value="1"/>
</dbReference>
<dbReference type="PROSITE" id="PS00909">
    <property type="entry name" value="MR_MLE_2"/>
    <property type="match status" value="1"/>
</dbReference>
<evidence type="ECO:0000256" key="2">
    <source>
        <dbReference type="ARBA" id="ARBA00008031"/>
    </source>
</evidence>
<comment type="caution">
    <text evidence="6">The sequence shown here is derived from an EMBL/GenBank/DDBJ whole genome shotgun (WGS) entry which is preliminary data.</text>
</comment>
<evidence type="ECO:0000313" key="7">
    <source>
        <dbReference type="Proteomes" id="UP001251528"/>
    </source>
</evidence>
<dbReference type="PANTHER" id="PTHR48073">
    <property type="entry name" value="O-SUCCINYLBENZOATE SYNTHASE-RELATED"/>
    <property type="match status" value="1"/>
</dbReference>
<evidence type="ECO:0000256" key="4">
    <source>
        <dbReference type="ARBA" id="ARBA00023235"/>
    </source>
</evidence>
<accession>A0AAJ0CVD6</accession>
<dbReference type="SFLD" id="SFLDS00001">
    <property type="entry name" value="Enolase"/>
    <property type="match status" value="1"/>
</dbReference>
<dbReference type="SFLD" id="SFLDG00180">
    <property type="entry name" value="muconate_cycloisomerase"/>
    <property type="match status" value="1"/>
</dbReference>
<dbReference type="Gene3D" id="3.20.20.120">
    <property type="entry name" value="Enolase-like C-terminal domain"/>
    <property type="match status" value="1"/>
</dbReference>
<evidence type="ECO:0000259" key="5">
    <source>
        <dbReference type="SMART" id="SM00922"/>
    </source>
</evidence>
<dbReference type="PANTHER" id="PTHR48073:SF2">
    <property type="entry name" value="O-SUCCINYLBENZOATE SYNTHASE"/>
    <property type="match status" value="1"/>
</dbReference>
<dbReference type="SUPFAM" id="SSF54826">
    <property type="entry name" value="Enolase N-terminal domain-like"/>
    <property type="match status" value="1"/>
</dbReference>
<dbReference type="GO" id="GO:0009063">
    <property type="term" value="P:amino acid catabolic process"/>
    <property type="evidence" value="ECO:0007669"/>
    <property type="project" value="InterPro"/>
</dbReference>
<dbReference type="Pfam" id="PF02746">
    <property type="entry name" value="MR_MLE_N"/>
    <property type="match status" value="1"/>
</dbReference>
<comment type="cofactor">
    <cofactor evidence="1">
        <name>Mg(2+)</name>
        <dbReference type="ChEBI" id="CHEBI:18420"/>
    </cofactor>
</comment>
<dbReference type="Proteomes" id="UP001251528">
    <property type="component" value="Unassembled WGS sequence"/>
</dbReference>
<proteinExistence type="inferred from homology"/>
<dbReference type="InterPro" id="IPR013342">
    <property type="entry name" value="Mandelate_racemase_C"/>
</dbReference>
<dbReference type="InterPro" id="IPR029065">
    <property type="entry name" value="Enolase_C-like"/>
</dbReference>
<dbReference type="Gene3D" id="3.30.390.10">
    <property type="entry name" value="Enolase-like, N-terminal domain"/>
    <property type="match status" value="1"/>
</dbReference>
<evidence type="ECO:0000313" key="6">
    <source>
        <dbReference type="EMBL" id="KAK2603977.1"/>
    </source>
</evidence>
<dbReference type="GO" id="GO:0016854">
    <property type="term" value="F:racemase and epimerase activity"/>
    <property type="evidence" value="ECO:0007669"/>
    <property type="project" value="UniProtKB-ARBA"/>
</dbReference>
<dbReference type="InterPro" id="IPR036849">
    <property type="entry name" value="Enolase-like_C_sf"/>
</dbReference>
<protein>
    <recommendedName>
        <fullName evidence="5">Mandelate racemase/muconate lactonizing enzyme C-terminal domain-containing protein</fullName>
    </recommendedName>
</protein>
<gene>
    <name evidence="6" type="ORF">QQS21_003813</name>
</gene>
<reference evidence="6" key="1">
    <citation type="submission" date="2023-06" db="EMBL/GenBank/DDBJ databases">
        <title>Conoideocrella luteorostrata (Hypocreales: Clavicipitaceae), a potential biocontrol fungus for elongate hemlock scale in United States Christmas tree production areas.</title>
        <authorList>
            <person name="Barrett H."/>
            <person name="Lovett B."/>
            <person name="Macias A.M."/>
            <person name="Stajich J.E."/>
            <person name="Kasson M.T."/>
        </authorList>
    </citation>
    <scope>NUCLEOTIDE SEQUENCE</scope>
    <source>
        <strain evidence="6">ARSEF 14590</strain>
    </source>
</reference>
<keyword evidence="7" id="KW-1185">Reference proteome</keyword>
<dbReference type="InterPro" id="IPR013341">
    <property type="entry name" value="Mandelate_racemase_N_dom"/>
</dbReference>
<evidence type="ECO:0000256" key="3">
    <source>
        <dbReference type="ARBA" id="ARBA00022723"/>
    </source>
</evidence>